<reference evidence="2 3" key="1">
    <citation type="submission" date="2024-04" db="EMBL/GenBank/DDBJ databases">
        <authorList>
            <person name="Fracassetti M."/>
        </authorList>
    </citation>
    <scope>NUCLEOTIDE SEQUENCE [LARGE SCALE GENOMIC DNA]</scope>
</reference>
<keyword evidence="1" id="KW-0472">Membrane</keyword>
<evidence type="ECO:0000256" key="1">
    <source>
        <dbReference type="SAM" id="Phobius"/>
    </source>
</evidence>
<dbReference type="Proteomes" id="UP001497516">
    <property type="component" value="Chromosome 3"/>
</dbReference>
<organism evidence="2 3">
    <name type="scientific">Linum trigynum</name>
    <dbReference type="NCBI Taxonomy" id="586398"/>
    <lineage>
        <taxon>Eukaryota</taxon>
        <taxon>Viridiplantae</taxon>
        <taxon>Streptophyta</taxon>
        <taxon>Embryophyta</taxon>
        <taxon>Tracheophyta</taxon>
        <taxon>Spermatophyta</taxon>
        <taxon>Magnoliopsida</taxon>
        <taxon>eudicotyledons</taxon>
        <taxon>Gunneridae</taxon>
        <taxon>Pentapetalae</taxon>
        <taxon>rosids</taxon>
        <taxon>fabids</taxon>
        <taxon>Malpighiales</taxon>
        <taxon>Linaceae</taxon>
        <taxon>Linum</taxon>
    </lineage>
</organism>
<dbReference type="EMBL" id="OZ034816">
    <property type="protein sequence ID" value="CAL1373226.1"/>
    <property type="molecule type" value="Genomic_DNA"/>
</dbReference>
<name>A0AAV2DHU8_9ROSI</name>
<evidence type="ECO:0000313" key="2">
    <source>
        <dbReference type="EMBL" id="CAL1373226.1"/>
    </source>
</evidence>
<evidence type="ECO:0000313" key="3">
    <source>
        <dbReference type="Proteomes" id="UP001497516"/>
    </source>
</evidence>
<gene>
    <name evidence="2" type="ORF">LTRI10_LOCUS15169</name>
</gene>
<keyword evidence="3" id="KW-1185">Reference proteome</keyword>
<accession>A0AAV2DHU8</accession>
<dbReference type="Pfam" id="PF07343">
    <property type="entry name" value="DUF1475"/>
    <property type="match status" value="1"/>
</dbReference>
<feature type="transmembrane region" description="Helical" evidence="1">
    <location>
        <begin position="103"/>
        <end position="123"/>
    </location>
</feature>
<dbReference type="PANTHER" id="PTHR36318">
    <property type="entry name" value="OS06G0581300 PROTEIN"/>
    <property type="match status" value="1"/>
</dbReference>
<proteinExistence type="predicted"/>
<sequence>MYWSGSVATGIYIFIQFLKLSPQESAQDPIYHVLLRPEHKRTEERRQQKNKKNSSSSVVRARIAFIVWACLMIAAVIYSVLAVGTPFRMEVWIAHKEESWLSVSLWVLLYICLGSLATCAYMAKQLFQLSSQDPLYLVLVKRNNRASKRTPPSLLNVDHD</sequence>
<dbReference type="PANTHER" id="PTHR36318:SF3">
    <property type="entry name" value="OS06G0581300 PROTEIN"/>
    <property type="match status" value="1"/>
</dbReference>
<keyword evidence="1" id="KW-1133">Transmembrane helix</keyword>
<protein>
    <submittedName>
        <fullName evidence="2">Uncharacterized protein</fullName>
    </submittedName>
</protein>
<dbReference type="InterPro" id="IPR009943">
    <property type="entry name" value="DUF1475"/>
</dbReference>
<keyword evidence="1" id="KW-0812">Transmembrane</keyword>
<dbReference type="AlphaFoldDB" id="A0AAV2DHU8"/>
<feature type="transmembrane region" description="Helical" evidence="1">
    <location>
        <begin position="61"/>
        <end position="83"/>
    </location>
</feature>